<dbReference type="InterPro" id="IPR012583">
    <property type="entry name" value="RIX1_N"/>
</dbReference>
<evidence type="ECO:0000313" key="8">
    <source>
        <dbReference type="Proteomes" id="UP001383192"/>
    </source>
</evidence>
<dbReference type="GO" id="GO:0005634">
    <property type="term" value="C:nucleus"/>
    <property type="evidence" value="ECO:0007669"/>
    <property type="project" value="UniProtKB-SubCell"/>
</dbReference>
<dbReference type="GO" id="GO:0006364">
    <property type="term" value="P:rRNA processing"/>
    <property type="evidence" value="ECO:0007669"/>
    <property type="project" value="TreeGrafter"/>
</dbReference>
<dbReference type="EMBL" id="JAYKXP010000003">
    <property type="protein sequence ID" value="KAK7060454.1"/>
    <property type="molecule type" value="Genomic_DNA"/>
</dbReference>
<evidence type="ECO:0000256" key="1">
    <source>
        <dbReference type="ARBA" id="ARBA00004123"/>
    </source>
</evidence>
<proteinExistence type="inferred from homology"/>
<organism evidence="7 8">
    <name type="scientific">Paramarasmius palmivorus</name>
    <dbReference type="NCBI Taxonomy" id="297713"/>
    <lineage>
        <taxon>Eukaryota</taxon>
        <taxon>Fungi</taxon>
        <taxon>Dikarya</taxon>
        <taxon>Basidiomycota</taxon>
        <taxon>Agaricomycotina</taxon>
        <taxon>Agaricomycetes</taxon>
        <taxon>Agaricomycetidae</taxon>
        <taxon>Agaricales</taxon>
        <taxon>Marasmiineae</taxon>
        <taxon>Marasmiaceae</taxon>
        <taxon>Paramarasmius</taxon>
    </lineage>
</organism>
<protein>
    <recommendedName>
        <fullName evidence="3">Pre-rRNA-processing protein RIX1</fullName>
    </recommendedName>
</protein>
<feature type="domain" description="Pre-rRNA-processing protein RIX1 N-terminal" evidence="6">
    <location>
        <begin position="1"/>
        <end position="112"/>
    </location>
</feature>
<evidence type="ECO:0000259" key="6">
    <source>
        <dbReference type="Pfam" id="PF08167"/>
    </source>
</evidence>
<evidence type="ECO:0000256" key="4">
    <source>
        <dbReference type="ARBA" id="ARBA00023242"/>
    </source>
</evidence>
<feature type="region of interest" description="Disordered" evidence="5">
    <location>
        <begin position="492"/>
        <end position="578"/>
    </location>
</feature>
<gene>
    <name evidence="7" type="ORF">VNI00_001219</name>
</gene>
<evidence type="ECO:0000256" key="2">
    <source>
        <dbReference type="ARBA" id="ARBA00010511"/>
    </source>
</evidence>
<reference evidence="7 8" key="1">
    <citation type="submission" date="2024-01" db="EMBL/GenBank/DDBJ databases">
        <title>A draft genome for a cacao thread blight-causing isolate of Paramarasmius palmivorus.</title>
        <authorList>
            <person name="Baruah I.K."/>
            <person name="Bukari Y."/>
            <person name="Amoako-Attah I."/>
            <person name="Meinhardt L.W."/>
            <person name="Bailey B.A."/>
            <person name="Cohen S.P."/>
        </authorList>
    </citation>
    <scope>NUCLEOTIDE SEQUENCE [LARGE SCALE GENOMIC DNA]</scope>
    <source>
        <strain evidence="7 8">GH-12</strain>
    </source>
</reference>
<feature type="compositionally biased region" description="Low complexity" evidence="5">
    <location>
        <begin position="565"/>
        <end position="578"/>
    </location>
</feature>
<dbReference type="PANTHER" id="PTHR34105">
    <property type="entry name" value="PROLINE-, GLUTAMIC ACID- AND LEUCINE-RICH PROTEIN 1"/>
    <property type="match status" value="1"/>
</dbReference>
<comment type="subcellular location">
    <subcellularLocation>
        <location evidence="1">Nucleus</location>
    </subcellularLocation>
</comment>
<dbReference type="SUPFAM" id="SSF48371">
    <property type="entry name" value="ARM repeat"/>
    <property type="match status" value="1"/>
</dbReference>
<comment type="similarity">
    <text evidence="2">Belongs to the RIX1/PELP1 family.</text>
</comment>
<evidence type="ECO:0000313" key="7">
    <source>
        <dbReference type="EMBL" id="KAK7060454.1"/>
    </source>
</evidence>
<keyword evidence="4" id="KW-0539">Nucleus</keyword>
<dbReference type="PANTHER" id="PTHR34105:SF1">
    <property type="entry name" value="PROLINE-, GLUTAMIC ACID- AND LEUCINE-RICH PROTEIN 1"/>
    <property type="match status" value="1"/>
</dbReference>
<evidence type="ECO:0000256" key="5">
    <source>
        <dbReference type="SAM" id="MobiDB-lite"/>
    </source>
</evidence>
<sequence>MIEYAHSWLGVALPILTRKEALPVVKAALHLCRVIFSSATDTPEFQRQVSTPNVPKFTTALIHCLENSQELELKVLALKTLTRLIPLYPNVHRANYASLSSITLHLLSEQPDHVTTQLMKPASELYSVLHLTGGKVGAATLWRKALDERTAAAWAALSALRTTFPDSPKTYQAPVDLEDPSVWIPLNSSRLHSSVLSICDLLRTTTSRPVQIPIGPLAKLASALMTVTADEQAEGHIEPTIRAMEVSVVPEIWAVGCELTTCLAKATSIHFMPYLTRFCTYIAFHLEQKLKASERIPFLSTLQTLLTYCHFLDATILSTRLTRVILSTVSTILPSQFDLDRGEDARGTSIKSKKGKKRARGYEGDEVFRNSLGVICPSKDDGKVLLTACDVMGQLLQISEVAPALHSLAFSVDVQVYHEITKRIRDLALQLSEGTTSAMGKSLSLVVHTLSTVGYDERSLHELDLLLHPRLPPLLRSLPQVEALSLFRTEESEEEKLNRQDLGLEVEASEEHPQSTTTRADDIIMADSMSEPIAPTIPSEPQPPTNPTTRAIPMAAQDATVPLAPQSQPCCSSISQPK</sequence>
<keyword evidence="8" id="KW-1185">Reference proteome</keyword>
<evidence type="ECO:0000256" key="3">
    <source>
        <dbReference type="ARBA" id="ARBA00021502"/>
    </source>
</evidence>
<dbReference type="InterPro" id="IPR016024">
    <property type="entry name" value="ARM-type_fold"/>
</dbReference>
<accession>A0AAW0E8L4</accession>
<comment type="caution">
    <text evidence="7">The sequence shown here is derived from an EMBL/GenBank/DDBJ whole genome shotgun (WGS) entry which is preliminary data.</text>
</comment>
<dbReference type="Pfam" id="PF08167">
    <property type="entry name" value="RIX1"/>
    <property type="match status" value="1"/>
</dbReference>
<dbReference type="AlphaFoldDB" id="A0AAW0E8L4"/>
<dbReference type="Proteomes" id="UP001383192">
    <property type="component" value="Unassembled WGS sequence"/>
</dbReference>
<name>A0AAW0E8L4_9AGAR</name>